<keyword evidence="2" id="KW-1185">Reference proteome</keyword>
<sequence>MRQHYQDKEIELKHAVQLRGLTQTCRQIRMEFWPIYMRQTAFGICWCRVAQYIDTFLADLGDDPQSLVAKLVLTQNCDHKSKALVDILPALRLHITVPGFRLEFVLYCDEYYFNEEADELDGDFRELLSTWDPPDDKNEVWLKCMWNSLHALYLEPGDEGQPKFTFFVNAEYAENWMSDGHRWGHMDEDWFSPDGRKTIKLDDKAARLEEILGIVIDVHEYRVMVHGWAEHETVLAGTWVTDN</sequence>
<evidence type="ECO:0000313" key="2">
    <source>
        <dbReference type="Proteomes" id="UP000813461"/>
    </source>
</evidence>
<dbReference type="AlphaFoldDB" id="A0A8K0RJ16"/>
<gene>
    <name evidence="1" type="ORF">FB567DRAFT_515947</name>
</gene>
<dbReference type="Proteomes" id="UP000813461">
    <property type="component" value="Unassembled WGS sequence"/>
</dbReference>
<reference evidence="1" key="1">
    <citation type="journal article" date="2021" name="Nat. Commun.">
        <title>Genetic determinants of endophytism in the Arabidopsis root mycobiome.</title>
        <authorList>
            <person name="Mesny F."/>
            <person name="Miyauchi S."/>
            <person name="Thiergart T."/>
            <person name="Pickel B."/>
            <person name="Atanasova L."/>
            <person name="Karlsson M."/>
            <person name="Huettel B."/>
            <person name="Barry K.W."/>
            <person name="Haridas S."/>
            <person name="Chen C."/>
            <person name="Bauer D."/>
            <person name="Andreopoulos W."/>
            <person name="Pangilinan J."/>
            <person name="LaButti K."/>
            <person name="Riley R."/>
            <person name="Lipzen A."/>
            <person name="Clum A."/>
            <person name="Drula E."/>
            <person name="Henrissat B."/>
            <person name="Kohler A."/>
            <person name="Grigoriev I.V."/>
            <person name="Martin F.M."/>
            <person name="Hacquard S."/>
        </authorList>
    </citation>
    <scope>NUCLEOTIDE SEQUENCE</scope>
    <source>
        <strain evidence="1">MPI-SDFR-AT-0120</strain>
    </source>
</reference>
<dbReference type="EMBL" id="JAGMVJ010000002">
    <property type="protein sequence ID" value="KAH7093733.1"/>
    <property type="molecule type" value="Genomic_DNA"/>
</dbReference>
<dbReference type="OrthoDB" id="10661184at2759"/>
<evidence type="ECO:0000313" key="1">
    <source>
        <dbReference type="EMBL" id="KAH7093733.1"/>
    </source>
</evidence>
<comment type="caution">
    <text evidence="1">The sequence shown here is derived from an EMBL/GenBank/DDBJ whole genome shotgun (WGS) entry which is preliminary data.</text>
</comment>
<organism evidence="1 2">
    <name type="scientific">Paraphoma chrysanthemicola</name>
    <dbReference type="NCBI Taxonomy" id="798071"/>
    <lineage>
        <taxon>Eukaryota</taxon>
        <taxon>Fungi</taxon>
        <taxon>Dikarya</taxon>
        <taxon>Ascomycota</taxon>
        <taxon>Pezizomycotina</taxon>
        <taxon>Dothideomycetes</taxon>
        <taxon>Pleosporomycetidae</taxon>
        <taxon>Pleosporales</taxon>
        <taxon>Pleosporineae</taxon>
        <taxon>Phaeosphaeriaceae</taxon>
        <taxon>Paraphoma</taxon>
    </lineage>
</organism>
<accession>A0A8K0RJ16</accession>
<proteinExistence type="predicted"/>
<protein>
    <submittedName>
        <fullName evidence="1">Uncharacterized protein</fullName>
    </submittedName>
</protein>
<name>A0A8K0RJ16_9PLEO</name>